<protein>
    <submittedName>
        <fullName evidence="2">Uncharacterized protein</fullName>
    </submittedName>
</protein>
<feature type="compositionally biased region" description="Low complexity" evidence="1">
    <location>
        <begin position="316"/>
        <end position="325"/>
    </location>
</feature>
<organism evidence="2 3">
    <name type="scientific">Owenweeksia hongkongensis (strain DSM 17368 / CIP 108786 / JCM 12287 / NRRL B-23963 / UST20020801)</name>
    <dbReference type="NCBI Taxonomy" id="926562"/>
    <lineage>
        <taxon>Bacteria</taxon>
        <taxon>Pseudomonadati</taxon>
        <taxon>Bacteroidota</taxon>
        <taxon>Flavobacteriia</taxon>
        <taxon>Flavobacteriales</taxon>
        <taxon>Owenweeksiaceae</taxon>
        <taxon>Owenweeksia</taxon>
    </lineage>
</organism>
<dbReference type="KEGG" id="oho:Oweho_3200"/>
<dbReference type="Proteomes" id="UP000005631">
    <property type="component" value="Chromosome"/>
</dbReference>
<dbReference type="EMBL" id="CP003156">
    <property type="protein sequence ID" value="AEV34151.1"/>
    <property type="molecule type" value="Genomic_DNA"/>
</dbReference>
<feature type="region of interest" description="Disordered" evidence="1">
    <location>
        <begin position="313"/>
        <end position="338"/>
    </location>
</feature>
<evidence type="ECO:0000313" key="3">
    <source>
        <dbReference type="Proteomes" id="UP000005631"/>
    </source>
</evidence>
<evidence type="ECO:0000256" key="1">
    <source>
        <dbReference type="SAM" id="MobiDB-lite"/>
    </source>
</evidence>
<dbReference type="RefSeq" id="WP_014203498.1">
    <property type="nucleotide sequence ID" value="NC_016599.1"/>
</dbReference>
<dbReference type="AlphaFoldDB" id="G8R3R4"/>
<sequence>MVALFNKSQANNVDEVRLHCSFLDADLAYSKISGELEYESEEIRLLIGDDTYQRVLTHYLSNDYNQPAEANPTLIILNRLVYLIQAPVANFAYIVFAAQNDINHTGNGRAIHVSENEKPAFEWQIDRADASLHKKAQRQVDQLLKYLEEKRDVITEWKDSDERQAHFDLIISDADQLERIFPIDRSRWLYLKLTPFLREFQEDVVLSTLGLDRFEALQAKLKGTTALDADDRKLLSLIRKPMGLFAISLGLKRLSIKFWPVGLVQGYRGDTLNRKAGSVAQEGARYRLADELNNDVEIYLKRLEDHITALDLAENPPTTTSSEEPCPYDPTKENFFTD</sequence>
<dbReference type="HOGENOM" id="CLU_902132_0_0_10"/>
<dbReference type="OrthoDB" id="1273109at2"/>
<accession>G8R3R4</accession>
<evidence type="ECO:0000313" key="2">
    <source>
        <dbReference type="EMBL" id="AEV34151.1"/>
    </source>
</evidence>
<dbReference type="InterPro" id="IPR046558">
    <property type="entry name" value="DUF6712"/>
</dbReference>
<proteinExistence type="predicted"/>
<keyword evidence="3" id="KW-1185">Reference proteome</keyword>
<name>G8R3R4_OWEHD</name>
<dbReference type="eggNOG" id="ENOG502ZBR8">
    <property type="taxonomic scope" value="Bacteria"/>
</dbReference>
<gene>
    <name evidence="2" type="ordered locus">Oweho_3200</name>
</gene>
<dbReference type="Pfam" id="PF20459">
    <property type="entry name" value="DUF6712"/>
    <property type="match status" value="2"/>
</dbReference>
<reference evidence="2 3" key="1">
    <citation type="journal article" date="2012" name="Stand. Genomic Sci.">
        <title>Genome sequence of the orange-pigmented seawater bacterium Owenweeksia hongkongensis type strain (UST20020801(T)).</title>
        <authorList>
            <person name="Riedel T."/>
            <person name="Held B."/>
            <person name="Nolan M."/>
            <person name="Lucas S."/>
            <person name="Lapidus A."/>
            <person name="Tice H."/>
            <person name="Del Rio T.G."/>
            <person name="Cheng J.F."/>
            <person name="Han C."/>
            <person name="Tapia R."/>
            <person name="Goodwin L.A."/>
            <person name="Pitluck S."/>
            <person name="Liolios K."/>
            <person name="Mavromatis K."/>
            <person name="Pagani I."/>
            <person name="Ivanova N."/>
            <person name="Mikhailova N."/>
            <person name="Pati A."/>
            <person name="Chen A."/>
            <person name="Palaniappan K."/>
            <person name="Rohde M."/>
            <person name="Tindall B.J."/>
            <person name="Detter J.C."/>
            <person name="Goker M."/>
            <person name="Woyke T."/>
            <person name="Bristow J."/>
            <person name="Eisen J.A."/>
            <person name="Markowitz V."/>
            <person name="Hugenholtz P."/>
            <person name="Klenk H.P."/>
            <person name="Kyrpides N.C."/>
        </authorList>
    </citation>
    <scope>NUCLEOTIDE SEQUENCE</scope>
    <source>
        <strain evidence="3">DSM 17368 / JCM 12287 / NRRL B-23963</strain>
    </source>
</reference>
<dbReference type="STRING" id="926562.Oweho_3200"/>